<name>A0A423X6F8_9PEZI</name>
<sequence>MSLPTSSYLYHDPNHILNTQPPFQSPLNSPDRVLAVVNKSPAHGSSRTNSVRSWLSKASPQASENSPSNSNNPARLPQPPAPNSWQGLAISPTSPQADIEQQRHQPFIPNSQTLETVAELEGTAITRPVYELPGDTESHPTSRYRPYRPSVGSGSIRNS</sequence>
<protein>
    <submittedName>
        <fullName evidence="2">Uncharacterized protein</fullName>
    </submittedName>
</protein>
<organism evidence="2 3">
    <name type="scientific">Cytospora schulzeri</name>
    <dbReference type="NCBI Taxonomy" id="448051"/>
    <lineage>
        <taxon>Eukaryota</taxon>
        <taxon>Fungi</taxon>
        <taxon>Dikarya</taxon>
        <taxon>Ascomycota</taxon>
        <taxon>Pezizomycotina</taxon>
        <taxon>Sordariomycetes</taxon>
        <taxon>Sordariomycetidae</taxon>
        <taxon>Diaporthales</taxon>
        <taxon>Cytosporaceae</taxon>
        <taxon>Cytospora</taxon>
    </lineage>
</organism>
<comment type="caution">
    <text evidence="2">The sequence shown here is derived from an EMBL/GenBank/DDBJ whole genome shotgun (WGS) entry which is preliminary data.</text>
</comment>
<evidence type="ECO:0000256" key="1">
    <source>
        <dbReference type="SAM" id="MobiDB-lite"/>
    </source>
</evidence>
<dbReference type="EMBL" id="LKEA01000002">
    <property type="protein sequence ID" value="ROW11346.1"/>
    <property type="molecule type" value="Genomic_DNA"/>
</dbReference>
<dbReference type="Proteomes" id="UP000283895">
    <property type="component" value="Unassembled WGS sequence"/>
</dbReference>
<dbReference type="AlphaFoldDB" id="A0A423X6F8"/>
<proteinExistence type="predicted"/>
<feature type="region of interest" description="Disordered" evidence="1">
    <location>
        <begin position="17"/>
        <end position="110"/>
    </location>
</feature>
<evidence type="ECO:0000313" key="2">
    <source>
        <dbReference type="EMBL" id="ROW11346.1"/>
    </source>
</evidence>
<feature type="compositionally biased region" description="Polar residues" evidence="1">
    <location>
        <begin position="17"/>
        <end position="28"/>
    </location>
</feature>
<feature type="compositionally biased region" description="Polar residues" evidence="1">
    <location>
        <begin position="83"/>
        <end position="96"/>
    </location>
</feature>
<reference evidence="2 3" key="1">
    <citation type="submission" date="2015-09" db="EMBL/GenBank/DDBJ databases">
        <title>Host preference determinants of Valsa canker pathogens revealed by comparative genomics.</title>
        <authorList>
            <person name="Yin Z."/>
            <person name="Huang L."/>
        </authorList>
    </citation>
    <scope>NUCLEOTIDE SEQUENCE [LARGE SCALE GENOMIC DNA]</scope>
    <source>
        <strain evidence="2 3">03-1</strain>
    </source>
</reference>
<feature type="compositionally biased region" description="Low complexity" evidence="1">
    <location>
        <begin position="58"/>
        <end position="74"/>
    </location>
</feature>
<gene>
    <name evidence="2" type="ORF">VMCG_01046</name>
</gene>
<feature type="region of interest" description="Disordered" evidence="1">
    <location>
        <begin position="125"/>
        <end position="159"/>
    </location>
</feature>
<feature type="compositionally biased region" description="Polar residues" evidence="1">
    <location>
        <begin position="43"/>
        <end position="53"/>
    </location>
</feature>
<keyword evidence="3" id="KW-1185">Reference proteome</keyword>
<dbReference type="OrthoDB" id="10496353at2759"/>
<evidence type="ECO:0000313" key="3">
    <source>
        <dbReference type="Proteomes" id="UP000283895"/>
    </source>
</evidence>
<accession>A0A423X6F8</accession>